<dbReference type="Pfam" id="PF00575">
    <property type="entry name" value="S1"/>
    <property type="match status" value="1"/>
</dbReference>
<keyword evidence="3 8" id="KW-0963">Cytoplasm</keyword>
<dbReference type="InterPro" id="IPR040476">
    <property type="entry name" value="CSD2"/>
</dbReference>
<keyword evidence="4 8" id="KW-0540">Nuclease</keyword>
<dbReference type="GO" id="GO:0005829">
    <property type="term" value="C:cytosol"/>
    <property type="evidence" value="ECO:0007669"/>
    <property type="project" value="TreeGrafter"/>
</dbReference>
<evidence type="ECO:0000256" key="4">
    <source>
        <dbReference type="ARBA" id="ARBA00022722"/>
    </source>
</evidence>
<dbReference type="Gene3D" id="2.40.50.140">
    <property type="entry name" value="Nucleic acid-binding proteins"/>
    <property type="match status" value="3"/>
</dbReference>
<dbReference type="AlphaFoldDB" id="A0A845QFG2"/>
<gene>
    <name evidence="8 11" type="primary">rnr</name>
    <name evidence="11" type="ORF">D0435_02120</name>
</gene>
<dbReference type="HAMAP" id="MF_01895">
    <property type="entry name" value="RNase_R"/>
    <property type="match status" value="1"/>
</dbReference>
<dbReference type="Pfam" id="PF08206">
    <property type="entry name" value="OB_RNB"/>
    <property type="match status" value="1"/>
</dbReference>
<comment type="caution">
    <text evidence="11">The sequence shown here is derived from an EMBL/GenBank/DDBJ whole genome shotgun (WGS) entry which is preliminary data.</text>
</comment>
<dbReference type="InterPro" id="IPR050180">
    <property type="entry name" value="RNR_Ribonuclease"/>
</dbReference>
<keyword evidence="6 8" id="KW-0269">Exonuclease</keyword>
<dbReference type="InterPro" id="IPR003029">
    <property type="entry name" value="S1_domain"/>
</dbReference>
<name>A0A845QFG2_9FIRM</name>
<keyword evidence="7 8" id="KW-0694">RNA-binding</keyword>
<comment type="catalytic activity">
    <reaction evidence="1 8">
        <text>Exonucleolytic cleavage in the 3'- to 5'-direction to yield nucleoside 5'-phosphates.</text>
        <dbReference type="EC" id="3.1.13.1"/>
    </reaction>
</comment>
<feature type="coiled-coil region" evidence="9">
    <location>
        <begin position="564"/>
        <end position="591"/>
    </location>
</feature>
<evidence type="ECO:0000256" key="1">
    <source>
        <dbReference type="ARBA" id="ARBA00001849"/>
    </source>
</evidence>
<dbReference type="PANTHER" id="PTHR23355">
    <property type="entry name" value="RIBONUCLEASE"/>
    <property type="match status" value="1"/>
</dbReference>
<keyword evidence="12" id="KW-1185">Reference proteome</keyword>
<dbReference type="PROSITE" id="PS50126">
    <property type="entry name" value="S1"/>
    <property type="match status" value="1"/>
</dbReference>
<feature type="domain" description="S1 motif" evidence="10">
    <location>
        <begin position="599"/>
        <end position="679"/>
    </location>
</feature>
<evidence type="ECO:0000313" key="12">
    <source>
        <dbReference type="Proteomes" id="UP000446866"/>
    </source>
</evidence>
<sequence length="679" mass="77165">MKGKAQGNSLRFEFVLVMRRVFIYNRTMRKRRKKQFYTPGTEKLTGVLEKTKSGFGFVRQEEGGDIFVGRSNMYGAMHGDTVSVDLLPEQFRTRSREGIVDKILERGNTEVVGTFQKNKRFGFVVSDDKRNNDDVFVKKSDFRGAQNGDKVVAKITKYPEKNVSAEGKITEIISRFGETGGEIKALIRASGLYETFPSRVNAEAKAKSREEITAEEIRRRRDLRDKTIITIDGASAKDLDDGVSIEITDGGNYLLGVHIADVSHYVAADGHLDREALKRGNSVYLLSRVVPMLPKVLSNGICSLNQGEDRLTLTCQMEIDESGSVVHYEIFESIICSKARMVYDDVSDILEHEDEALIKKYEDIYDDLLAMGSLAEILRKKRKEKGSLDFDFDEAEIELDEEEVPVAIGISERRTANRLIEEFMLAANQTVAEHFYWMEYPFVYRVHEKPDTDKIVELKAFLAGFGINLPGNPDNIHPKALNDILQKVEGMPYENIVSTVMLRSMKKAFYSTDCQGHFGLSFPYYCHFTSPIRRYPDLCIHRIIKDSICGRADEQKLKKYKADAQAAAEIASLTERKAQSLEREVAKMKKAQYMQQYIGESFEGVISGVTNFGIYVQLPNTVEGMVRLDSLRDDYYDYEEGKYRVIGRLSHNIYALGDRVTIEVLAANPEERQIDFLIV</sequence>
<protein>
    <recommendedName>
        <fullName evidence="8">Ribonuclease R</fullName>
        <shortName evidence="8">RNase R</shortName>
        <ecNumber evidence="8">3.1.13.1</ecNumber>
    </recommendedName>
</protein>
<dbReference type="SUPFAM" id="SSF50249">
    <property type="entry name" value="Nucleic acid-binding proteins"/>
    <property type="match status" value="4"/>
</dbReference>
<dbReference type="InterPro" id="IPR011805">
    <property type="entry name" value="RNase_R"/>
</dbReference>
<comment type="subcellular location">
    <subcellularLocation>
        <location evidence="2 8">Cytoplasm</location>
    </subcellularLocation>
</comment>
<dbReference type="SMART" id="SM00316">
    <property type="entry name" value="S1"/>
    <property type="match status" value="2"/>
</dbReference>
<evidence type="ECO:0000256" key="8">
    <source>
        <dbReference type="HAMAP-Rule" id="MF_01895"/>
    </source>
</evidence>
<dbReference type="PANTHER" id="PTHR23355:SF9">
    <property type="entry name" value="DIS3-LIKE EXONUCLEASE 2"/>
    <property type="match status" value="1"/>
</dbReference>
<dbReference type="EMBL" id="QXWK01000002">
    <property type="protein sequence ID" value="NBH60470.1"/>
    <property type="molecule type" value="Genomic_DNA"/>
</dbReference>
<dbReference type="GO" id="GO:0008859">
    <property type="term" value="F:exoribonuclease II activity"/>
    <property type="evidence" value="ECO:0007669"/>
    <property type="project" value="UniProtKB-UniRule"/>
</dbReference>
<evidence type="ECO:0000256" key="6">
    <source>
        <dbReference type="ARBA" id="ARBA00022839"/>
    </source>
</evidence>
<dbReference type="InterPro" id="IPR001900">
    <property type="entry name" value="RNase_II/R"/>
</dbReference>
<dbReference type="CDD" id="cd04471">
    <property type="entry name" value="S1_RNase_R"/>
    <property type="match status" value="1"/>
</dbReference>
<keyword evidence="5 8" id="KW-0378">Hydrolase</keyword>
<evidence type="ECO:0000256" key="3">
    <source>
        <dbReference type="ARBA" id="ARBA00022490"/>
    </source>
</evidence>
<evidence type="ECO:0000256" key="5">
    <source>
        <dbReference type="ARBA" id="ARBA00022801"/>
    </source>
</evidence>
<dbReference type="InterPro" id="IPR011129">
    <property type="entry name" value="CSD"/>
</dbReference>
<dbReference type="NCBIfam" id="TIGR02063">
    <property type="entry name" value="RNase_R"/>
    <property type="match status" value="1"/>
</dbReference>
<dbReference type="NCBIfam" id="TIGR00358">
    <property type="entry name" value="3_prime_RNase"/>
    <property type="match status" value="1"/>
</dbReference>
<dbReference type="Proteomes" id="UP000446866">
    <property type="component" value="Unassembled WGS sequence"/>
</dbReference>
<evidence type="ECO:0000313" key="11">
    <source>
        <dbReference type="EMBL" id="NBH60470.1"/>
    </source>
</evidence>
<dbReference type="GO" id="GO:0006402">
    <property type="term" value="P:mRNA catabolic process"/>
    <property type="evidence" value="ECO:0007669"/>
    <property type="project" value="TreeGrafter"/>
</dbReference>
<organism evidence="11 12">
    <name type="scientific">Anaerotruncus colihominis</name>
    <dbReference type="NCBI Taxonomy" id="169435"/>
    <lineage>
        <taxon>Bacteria</taxon>
        <taxon>Bacillati</taxon>
        <taxon>Bacillota</taxon>
        <taxon>Clostridia</taxon>
        <taxon>Eubacteriales</taxon>
        <taxon>Oscillospiraceae</taxon>
        <taxon>Anaerotruncus</taxon>
    </lineage>
</organism>
<dbReference type="EC" id="3.1.13.1" evidence="8"/>
<dbReference type="InterPro" id="IPR013223">
    <property type="entry name" value="RNase_B_OB_dom"/>
</dbReference>
<evidence type="ECO:0000259" key="10">
    <source>
        <dbReference type="PROSITE" id="PS50126"/>
    </source>
</evidence>
<dbReference type="GO" id="GO:0003723">
    <property type="term" value="F:RNA binding"/>
    <property type="evidence" value="ECO:0007669"/>
    <property type="project" value="UniProtKB-UniRule"/>
</dbReference>
<dbReference type="Pfam" id="PF17876">
    <property type="entry name" value="CSD2"/>
    <property type="match status" value="1"/>
</dbReference>
<proteinExistence type="inferred from homology"/>
<dbReference type="InterPro" id="IPR012340">
    <property type="entry name" value="NA-bd_OB-fold"/>
</dbReference>
<keyword evidence="9" id="KW-0175">Coiled coil</keyword>
<comment type="function">
    <text evidence="8">3'-5' exoribonuclease that releases 5'-nucleoside monophosphates and is involved in maturation of structured RNAs.</text>
</comment>
<accession>A0A845QFG2</accession>
<dbReference type="Pfam" id="PF00773">
    <property type="entry name" value="RNB"/>
    <property type="match status" value="1"/>
</dbReference>
<evidence type="ECO:0000256" key="7">
    <source>
        <dbReference type="ARBA" id="ARBA00022884"/>
    </source>
</evidence>
<dbReference type="InterPro" id="IPR004476">
    <property type="entry name" value="RNase_II/RNase_R"/>
</dbReference>
<evidence type="ECO:0000256" key="9">
    <source>
        <dbReference type="SAM" id="Coils"/>
    </source>
</evidence>
<reference evidence="11 12" key="1">
    <citation type="submission" date="2018-08" db="EMBL/GenBank/DDBJ databases">
        <title>Murine metabolic-syndrome-specific gut microbial biobank.</title>
        <authorList>
            <person name="Liu C."/>
        </authorList>
    </citation>
    <scope>NUCLEOTIDE SEQUENCE [LARGE SCALE GENOMIC DNA]</scope>
    <source>
        <strain evidence="11 12">28</strain>
    </source>
</reference>
<dbReference type="SMART" id="SM00357">
    <property type="entry name" value="CSP"/>
    <property type="match status" value="2"/>
</dbReference>
<comment type="similarity">
    <text evidence="8">Belongs to the RNR ribonuclease family. RNase R subfamily.</text>
</comment>
<dbReference type="SMART" id="SM00955">
    <property type="entry name" value="RNB"/>
    <property type="match status" value="1"/>
</dbReference>
<evidence type="ECO:0000256" key="2">
    <source>
        <dbReference type="ARBA" id="ARBA00004496"/>
    </source>
</evidence>